<dbReference type="EC" id="1.5.1.3" evidence="3 7"/>
<dbReference type="InterPro" id="IPR001796">
    <property type="entry name" value="DHFR_dom"/>
</dbReference>
<comment type="similarity">
    <text evidence="2 7 8">Belongs to the dihydrofolate reductase family.</text>
</comment>
<organism evidence="10 11">
    <name type="scientific">Paenibacillus dokdonensis</name>
    <dbReference type="NCBI Taxonomy" id="2567944"/>
    <lineage>
        <taxon>Bacteria</taxon>
        <taxon>Bacillati</taxon>
        <taxon>Bacillota</taxon>
        <taxon>Bacilli</taxon>
        <taxon>Bacillales</taxon>
        <taxon>Paenibacillaceae</taxon>
        <taxon>Paenibacillus</taxon>
    </lineage>
</organism>
<name>A0ABU6GN34_9BACL</name>
<proteinExistence type="inferred from homology"/>
<evidence type="ECO:0000256" key="5">
    <source>
        <dbReference type="ARBA" id="ARBA00022857"/>
    </source>
</evidence>
<comment type="function">
    <text evidence="7">Key enzyme in folate metabolism. Catalyzes an essential reaction for de novo glycine and purine synthesis, and for DNA precursor synthesis.</text>
</comment>
<gene>
    <name evidence="10" type="ORF">P4H66_06760</name>
</gene>
<dbReference type="InterPro" id="IPR012259">
    <property type="entry name" value="DHFR"/>
</dbReference>
<comment type="pathway">
    <text evidence="1 7">Cofactor biosynthesis; tetrahydrofolate biosynthesis; 5,6,7,8-tetrahydrofolate from 7,8-dihydrofolate: step 1/1.</text>
</comment>
<evidence type="ECO:0000256" key="7">
    <source>
        <dbReference type="PIRNR" id="PIRNR000194"/>
    </source>
</evidence>
<dbReference type="Proteomes" id="UP001344632">
    <property type="component" value="Unassembled WGS sequence"/>
</dbReference>
<dbReference type="CDD" id="cd00209">
    <property type="entry name" value="DHFR"/>
    <property type="match status" value="1"/>
</dbReference>
<evidence type="ECO:0000313" key="11">
    <source>
        <dbReference type="Proteomes" id="UP001344632"/>
    </source>
</evidence>
<dbReference type="PROSITE" id="PS51330">
    <property type="entry name" value="DHFR_2"/>
    <property type="match status" value="1"/>
</dbReference>
<dbReference type="PANTHER" id="PTHR48069:SF3">
    <property type="entry name" value="DIHYDROFOLATE REDUCTASE"/>
    <property type="match status" value="1"/>
</dbReference>
<sequence length="161" mass="18432">MSMTFIWAMGENRVIGRNNGLPWRLPRDMAFFKEQTMGKKVLMGRKTWESFGGKPLPGRTNIILTRDPEYTAPGAQIIHTIDEALELGTEGELMVIGGSEIYRALLPNADCLVVTKIDESFDGDTFFPEINESEWKCVQEVQGIRDEKNPYDYRFCTYIRV</sequence>
<evidence type="ECO:0000256" key="8">
    <source>
        <dbReference type="RuleBase" id="RU004474"/>
    </source>
</evidence>
<dbReference type="RefSeq" id="WP_326086757.1">
    <property type="nucleotide sequence ID" value="NZ_JARLKZ010000005.1"/>
</dbReference>
<evidence type="ECO:0000256" key="1">
    <source>
        <dbReference type="ARBA" id="ARBA00004903"/>
    </source>
</evidence>
<reference evidence="10 11" key="1">
    <citation type="submission" date="2023-03" db="EMBL/GenBank/DDBJ databases">
        <title>Bacillus Genome Sequencing.</title>
        <authorList>
            <person name="Dunlap C."/>
        </authorList>
    </citation>
    <scope>NUCLEOTIDE SEQUENCE [LARGE SCALE GENOMIC DNA]</scope>
    <source>
        <strain evidence="10 11">BD-525</strain>
    </source>
</reference>
<evidence type="ECO:0000256" key="6">
    <source>
        <dbReference type="ARBA" id="ARBA00023002"/>
    </source>
</evidence>
<protein>
    <recommendedName>
        <fullName evidence="3 7">Dihydrofolate reductase</fullName>
        <ecNumber evidence="3 7">1.5.1.3</ecNumber>
    </recommendedName>
</protein>
<dbReference type="Pfam" id="PF00186">
    <property type="entry name" value="DHFR_1"/>
    <property type="match status" value="1"/>
</dbReference>
<keyword evidence="11" id="KW-1185">Reference proteome</keyword>
<dbReference type="SUPFAM" id="SSF53597">
    <property type="entry name" value="Dihydrofolate reductase-like"/>
    <property type="match status" value="1"/>
</dbReference>
<dbReference type="InterPro" id="IPR024072">
    <property type="entry name" value="DHFR-like_dom_sf"/>
</dbReference>
<feature type="domain" description="DHFR" evidence="9">
    <location>
        <begin position="2"/>
        <end position="160"/>
    </location>
</feature>
<dbReference type="InterPro" id="IPR017925">
    <property type="entry name" value="DHFR_CS"/>
</dbReference>
<dbReference type="PROSITE" id="PS00075">
    <property type="entry name" value="DHFR_1"/>
    <property type="match status" value="1"/>
</dbReference>
<keyword evidence="4 7" id="KW-0554">One-carbon metabolism</keyword>
<keyword evidence="6 7" id="KW-0560">Oxidoreductase</keyword>
<dbReference type="EMBL" id="JARLKZ010000005">
    <property type="protein sequence ID" value="MEC0239557.1"/>
    <property type="molecule type" value="Genomic_DNA"/>
</dbReference>
<evidence type="ECO:0000313" key="10">
    <source>
        <dbReference type="EMBL" id="MEC0239557.1"/>
    </source>
</evidence>
<evidence type="ECO:0000259" key="9">
    <source>
        <dbReference type="PROSITE" id="PS51330"/>
    </source>
</evidence>
<accession>A0ABU6GN34</accession>
<comment type="caution">
    <text evidence="10">The sequence shown here is derived from an EMBL/GenBank/DDBJ whole genome shotgun (WGS) entry which is preliminary data.</text>
</comment>
<evidence type="ECO:0000256" key="2">
    <source>
        <dbReference type="ARBA" id="ARBA00009539"/>
    </source>
</evidence>
<dbReference type="PRINTS" id="PR00070">
    <property type="entry name" value="DHFR"/>
</dbReference>
<dbReference type="PANTHER" id="PTHR48069">
    <property type="entry name" value="DIHYDROFOLATE REDUCTASE"/>
    <property type="match status" value="1"/>
</dbReference>
<dbReference type="PIRSF" id="PIRSF000194">
    <property type="entry name" value="DHFR"/>
    <property type="match status" value="1"/>
</dbReference>
<dbReference type="Gene3D" id="3.40.430.10">
    <property type="entry name" value="Dihydrofolate Reductase, subunit A"/>
    <property type="match status" value="1"/>
</dbReference>
<comment type="catalytic activity">
    <reaction evidence="7">
        <text>(6S)-5,6,7,8-tetrahydrofolate + NADP(+) = 7,8-dihydrofolate + NADPH + H(+)</text>
        <dbReference type="Rhea" id="RHEA:15009"/>
        <dbReference type="ChEBI" id="CHEBI:15378"/>
        <dbReference type="ChEBI" id="CHEBI:57451"/>
        <dbReference type="ChEBI" id="CHEBI:57453"/>
        <dbReference type="ChEBI" id="CHEBI:57783"/>
        <dbReference type="ChEBI" id="CHEBI:58349"/>
        <dbReference type="EC" id="1.5.1.3"/>
    </reaction>
</comment>
<keyword evidence="5 7" id="KW-0521">NADP</keyword>
<evidence type="ECO:0000256" key="3">
    <source>
        <dbReference type="ARBA" id="ARBA00012856"/>
    </source>
</evidence>
<evidence type="ECO:0000256" key="4">
    <source>
        <dbReference type="ARBA" id="ARBA00022563"/>
    </source>
</evidence>